<dbReference type="InterPro" id="IPR012341">
    <property type="entry name" value="6hp_glycosidase-like_sf"/>
</dbReference>
<dbReference type="HOGENOM" id="CLU_010759_0_0_0"/>
<name>D1CDX7_THET1</name>
<dbReference type="PANTHER" id="PTHR12654:SF0">
    <property type="entry name" value="NON-LYSOSOMAL GLUCOSYLCERAMIDASE"/>
    <property type="match status" value="1"/>
</dbReference>
<dbReference type="KEGG" id="ttr:Tter_0211"/>
<sequence>MVYSEDELYGMHPQRVFPGSASAVAFPLGGIGTGNVSLGARGELRDWEIFNRPAKGFSLPNTYFALWARPEGESPVTKVLQSLPPPPHTQSHGYHPTSGLGLPHFTSTLFRGEYPIAWVYFEDSDLPIKVTLESFTPFVPLNAEDSGIPGAYLIYRVENISPKRIDVAIAASITNPVGEVRRDRFGGFSVERGGNANDFRRQGRILGLFLRSNSYPLYDLRYGDLSLVTMNSHVTFKRVWLPSRWACDSVEEFWRDFSTDGKLEDLGIEDPSEEGQTYTGSIAAMETIAPGEVKDFVFILSWFFPNRIKSWDSDAEDLEDVEIVRNHYSRRFSSSWDVAMHLARRYDELRSITLSFHDALFNSTLPTHVIDAVASNITVLRSPTCFWLEDGSFMAWEGCFDDAGCCAGTCTHVWNYAQTVAFLFPDLERLMRRSELLVETNQEGKMNFRGLTSLGQIWDHEAAADGQLGTVIRVYREWKFSGDDAFLKELWPKVKSAVNYSSLYWDKDQDFILEGRQHNTYDIEFYGPNPLTGILFLGALRAAEEMAKYLGSESASSYAQAFEASSKKLDQLLWNGEYYIQKLDDPNEHRYQHASGCLSDQLFGQTLASLTGLGYLLPKEHISRALESIFAYNFKPNFWNHTNTQRVYALGDDAGLVMCTWPFGDRPSFPFPYSDEVWSGTEYQVATLMIYEGLLDEALTIIRATRDRYDGFKRNPWDEVECGHHYARSMASWGLLIALSGFYYDGHSNTMTFDPKINKENFACFWSTSKAWGTFSQTTDPQTGNIIPRVEVLYGDAQGMKVLACGQEINL</sequence>
<dbReference type="AlphaFoldDB" id="D1CDX7"/>
<evidence type="ECO:0000259" key="1">
    <source>
        <dbReference type="Pfam" id="PF04685"/>
    </source>
</evidence>
<dbReference type="CAZy" id="GH116">
    <property type="family name" value="Glycoside Hydrolase Family 116"/>
</dbReference>
<dbReference type="SUPFAM" id="SSF48208">
    <property type="entry name" value="Six-hairpin glycosidases"/>
    <property type="match status" value="1"/>
</dbReference>
<dbReference type="GO" id="GO:0005975">
    <property type="term" value="P:carbohydrate metabolic process"/>
    <property type="evidence" value="ECO:0007669"/>
    <property type="project" value="InterPro"/>
</dbReference>
<protein>
    <recommendedName>
        <fullName evidence="5">Glucosylceramidase</fullName>
    </recommendedName>
</protein>
<dbReference type="Gene3D" id="1.50.10.10">
    <property type="match status" value="1"/>
</dbReference>
<dbReference type="InterPro" id="IPR006775">
    <property type="entry name" value="GH116_catalytic"/>
</dbReference>
<dbReference type="InterPro" id="IPR008928">
    <property type="entry name" value="6-hairpin_glycosidase_sf"/>
</dbReference>
<dbReference type="EMBL" id="CP001825">
    <property type="protein sequence ID" value="ACZ41133.1"/>
    <property type="molecule type" value="Genomic_DNA"/>
</dbReference>
<keyword evidence="4" id="KW-1185">Reference proteome</keyword>
<evidence type="ECO:0008006" key="5">
    <source>
        <dbReference type="Google" id="ProtNLM"/>
    </source>
</evidence>
<dbReference type="Pfam" id="PF12215">
    <property type="entry name" value="Glyco_hydr_116N"/>
    <property type="match status" value="1"/>
</dbReference>
<proteinExistence type="predicted"/>
<dbReference type="STRING" id="525904.Tter_0211"/>
<dbReference type="GO" id="GO:0008422">
    <property type="term" value="F:beta-glucosidase activity"/>
    <property type="evidence" value="ECO:0007669"/>
    <property type="project" value="TreeGrafter"/>
</dbReference>
<evidence type="ECO:0000259" key="2">
    <source>
        <dbReference type="Pfam" id="PF12215"/>
    </source>
</evidence>
<dbReference type="Pfam" id="PF04685">
    <property type="entry name" value="DUF608"/>
    <property type="match status" value="1"/>
</dbReference>
<dbReference type="eggNOG" id="COG4354">
    <property type="taxonomic scope" value="Bacteria"/>
</dbReference>
<dbReference type="InterPro" id="IPR024462">
    <property type="entry name" value="GH116_N"/>
</dbReference>
<evidence type="ECO:0000313" key="4">
    <source>
        <dbReference type="Proteomes" id="UP000000323"/>
    </source>
</evidence>
<accession>D1CDX7</accession>
<dbReference type="RefSeq" id="WP_012874168.1">
    <property type="nucleotide sequence ID" value="NC_013525.1"/>
</dbReference>
<organism evidence="3 4">
    <name type="scientific">Thermobaculum terrenum (strain ATCC BAA-798 / CCMEE 7001 / YNP1)</name>
    <dbReference type="NCBI Taxonomy" id="525904"/>
    <lineage>
        <taxon>Bacteria</taxon>
        <taxon>Bacillati</taxon>
        <taxon>Chloroflexota</taxon>
        <taxon>Chloroflexia</taxon>
        <taxon>Candidatus Thermobaculales</taxon>
        <taxon>Candidatus Thermobaculaceae</taxon>
        <taxon>Thermobaculum</taxon>
    </lineage>
</organism>
<dbReference type="PANTHER" id="PTHR12654">
    <property type="entry name" value="BILE ACID BETA-GLUCOSIDASE-RELATED"/>
    <property type="match status" value="1"/>
</dbReference>
<reference evidence="4" key="1">
    <citation type="journal article" date="2010" name="Stand. Genomic Sci.">
        <title>Complete genome sequence of 'Thermobaculum terrenum' type strain (YNP1).</title>
        <authorList>
            <person name="Kiss H."/>
            <person name="Cleland D."/>
            <person name="Lapidus A."/>
            <person name="Lucas S."/>
            <person name="Glavina Del Rio T."/>
            <person name="Nolan M."/>
            <person name="Tice H."/>
            <person name="Han C."/>
            <person name="Goodwin L."/>
            <person name="Pitluck S."/>
            <person name="Liolios K."/>
            <person name="Ivanova N."/>
            <person name="Mavromatis K."/>
            <person name="Ovchinnikova G."/>
            <person name="Pati A."/>
            <person name="Chen A."/>
            <person name="Palaniappan K."/>
            <person name="Land M."/>
            <person name="Hauser L."/>
            <person name="Chang Y."/>
            <person name="Jeffries C."/>
            <person name="Lu M."/>
            <person name="Brettin T."/>
            <person name="Detter J."/>
            <person name="Goker M."/>
            <person name="Tindall B."/>
            <person name="Beck B."/>
            <person name="McDermott T."/>
            <person name="Woyke T."/>
            <person name="Bristow J."/>
            <person name="Eisen J."/>
            <person name="Markowitz V."/>
            <person name="Hugenholtz P."/>
            <person name="Kyrpides N."/>
            <person name="Klenk H."/>
            <person name="Cheng J."/>
        </authorList>
    </citation>
    <scope>NUCLEOTIDE SEQUENCE [LARGE SCALE GENOMIC DNA]</scope>
    <source>
        <strain evidence="4">ATCC BAA-798 / YNP1</strain>
    </source>
</reference>
<dbReference type="Proteomes" id="UP000000323">
    <property type="component" value="Chromosome 1"/>
</dbReference>
<gene>
    <name evidence="3" type="ordered locus">Tter_0211</name>
</gene>
<dbReference type="InterPro" id="IPR052566">
    <property type="entry name" value="Non-lysos_glucosylceramidase"/>
</dbReference>
<evidence type="ECO:0000313" key="3">
    <source>
        <dbReference type="EMBL" id="ACZ41133.1"/>
    </source>
</evidence>
<feature type="domain" description="Glycosyl-hydrolase family 116 catalytic region" evidence="1">
    <location>
        <begin position="457"/>
        <end position="735"/>
    </location>
</feature>
<feature type="domain" description="Glycosyl-hydrolase family 116 N-terminal" evidence="2">
    <location>
        <begin position="25"/>
        <end position="348"/>
    </location>
</feature>